<evidence type="ECO:0000313" key="1">
    <source>
        <dbReference type="EMBL" id="PKZ64079.1"/>
    </source>
</evidence>
<dbReference type="RefSeq" id="WP_055476898.1">
    <property type="nucleotide sequence ID" value="NZ_PKJC01000016.1"/>
</dbReference>
<organism evidence="1 2">
    <name type="scientific">Gordonia terrae</name>
    <dbReference type="NCBI Taxonomy" id="2055"/>
    <lineage>
        <taxon>Bacteria</taxon>
        <taxon>Bacillati</taxon>
        <taxon>Actinomycetota</taxon>
        <taxon>Actinomycetes</taxon>
        <taxon>Mycobacteriales</taxon>
        <taxon>Gordoniaceae</taxon>
        <taxon>Gordonia</taxon>
    </lineage>
</organism>
<dbReference type="EMBL" id="PKJC01000016">
    <property type="protein sequence ID" value="PKZ64079.1"/>
    <property type="molecule type" value="Genomic_DNA"/>
</dbReference>
<reference evidence="1 2" key="1">
    <citation type="submission" date="2017-12" db="EMBL/GenBank/DDBJ databases">
        <title>Phylogenetic diversity of female urinary microbiome.</title>
        <authorList>
            <person name="Thomas-White K."/>
            <person name="Wolfe A.J."/>
        </authorList>
    </citation>
    <scope>NUCLEOTIDE SEQUENCE [LARGE SCALE GENOMIC DNA]</scope>
    <source>
        <strain evidence="1 2">UMB0777</strain>
    </source>
</reference>
<proteinExistence type="predicted"/>
<dbReference type="AlphaFoldDB" id="A0A2I1R4R0"/>
<sequence>MNNSPFPALDQAAVPRSRRPLTVPRWFAILAVGYTALMTFALTLLAGSVLAQGTPLLLWLIAATAAACAARGAAAIAARTAQPARGRALRR</sequence>
<dbReference type="Proteomes" id="UP000234662">
    <property type="component" value="Unassembled WGS sequence"/>
</dbReference>
<comment type="caution">
    <text evidence="1">The sequence shown here is derived from an EMBL/GenBank/DDBJ whole genome shotgun (WGS) entry which is preliminary data.</text>
</comment>
<name>A0A2I1R4R0_9ACTN</name>
<accession>A0A2I1R4R0</accession>
<gene>
    <name evidence="1" type="ORF">CYJ73_18205</name>
</gene>
<protein>
    <submittedName>
        <fullName evidence="1">Uncharacterized protein</fullName>
    </submittedName>
</protein>
<evidence type="ECO:0000313" key="2">
    <source>
        <dbReference type="Proteomes" id="UP000234662"/>
    </source>
</evidence>